<comment type="caution">
    <text evidence="1">The sequence shown here is derived from an EMBL/GenBank/DDBJ whole genome shotgun (WGS) entry which is preliminary data.</text>
</comment>
<dbReference type="Proteomes" id="UP001060085">
    <property type="component" value="Linkage Group LG06"/>
</dbReference>
<name>A0ACC0AHW6_CATRO</name>
<organism evidence="1 2">
    <name type="scientific">Catharanthus roseus</name>
    <name type="common">Madagascar periwinkle</name>
    <name type="synonym">Vinca rosea</name>
    <dbReference type="NCBI Taxonomy" id="4058"/>
    <lineage>
        <taxon>Eukaryota</taxon>
        <taxon>Viridiplantae</taxon>
        <taxon>Streptophyta</taxon>
        <taxon>Embryophyta</taxon>
        <taxon>Tracheophyta</taxon>
        <taxon>Spermatophyta</taxon>
        <taxon>Magnoliopsida</taxon>
        <taxon>eudicotyledons</taxon>
        <taxon>Gunneridae</taxon>
        <taxon>Pentapetalae</taxon>
        <taxon>asterids</taxon>
        <taxon>lamiids</taxon>
        <taxon>Gentianales</taxon>
        <taxon>Apocynaceae</taxon>
        <taxon>Rauvolfioideae</taxon>
        <taxon>Vinceae</taxon>
        <taxon>Catharanthinae</taxon>
        <taxon>Catharanthus</taxon>
    </lineage>
</organism>
<gene>
    <name evidence="1" type="ORF">M9H77_29119</name>
</gene>
<accession>A0ACC0AHW6</accession>
<reference evidence="2" key="1">
    <citation type="journal article" date="2023" name="Nat. Plants">
        <title>Single-cell RNA sequencing provides a high-resolution roadmap for understanding the multicellular compartmentation of specialized metabolism.</title>
        <authorList>
            <person name="Sun S."/>
            <person name="Shen X."/>
            <person name="Li Y."/>
            <person name="Li Y."/>
            <person name="Wang S."/>
            <person name="Li R."/>
            <person name="Zhang H."/>
            <person name="Shen G."/>
            <person name="Guo B."/>
            <person name="Wei J."/>
            <person name="Xu J."/>
            <person name="St-Pierre B."/>
            <person name="Chen S."/>
            <person name="Sun C."/>
        </authorList>
    </citation>
    <scope>NUCLEOTIDE SEQUENCE [LARGE SCALE GENOMIC DNA]</scope>
</reference>
<keyword evidence="2" id="KW-1185">Reference proteome</keyword>
<evidence type="ECO:0000313" key="1">
    <source>
        <dbReference type="EMBL" id="KAI5660326.1"/>
    </source>
</evidence>
<evidence type="ECO:0000313" key="2">
    <source>
        <dbReference type="Proteomes" id="UP001060085"/>
    </source>
</evidence>
<proteinExistence type="predicted"/>
<dbReference type="EMBL" id="CM044706">
    <property type="protein sequence ID" value="KAI5660326.1"/>
    <property type="molecule type" value="Genomic_DNA"/>
</dbReference>
<sequence>MLFPTMNILLKRAIRAEFSLSSHHPSRKWPFLLYSTTSSSSPSKWSQMPEEEQEPHQHPSSSSSSFDLPRPSEIPYQSKVANLVNLIGHIQSPIKFQKSPDGKNWAGTLICQEDGHERPCLIPLLFEDDLAHVVTFHVKEKDCVYVSGYLIGDPMPFPVCQTPTRCHLRVLNINFVQGYEKKISDKPRRRRERFRGKSLSESSDKFDSWRDLVENSRQWRDYREQKFKGLVTNKYPDFKHRETGAALWIGKAPKWVMERLESLDFDQVKDHGGKEEIWKSLVENPNQWWDNRLDKKHPKAPDFRNKENGQGLWLDTLPDWVLSKLPQPTTTGRGKGNGKGSKEE</sequence>
<protein>
    <submittedName>
        <fullName evidence="1">Uncharacterized protein</fullName>
    </submittedName>
</protein>